<feature type="region of interest" description="Disordered" evidence="1">
    <location>
        <begin position="33"/>
        <end position="110"/>
    </location>
</feature>
<evidence type="ECO:0000256" key="1">
    <source>
        <dbReference type="SAM" id="MobiDB-lite"/>
    </source>
</evidence>
<sequence length="135" mass="14960">MEAGPSGHRPPRFPTVAALKMLDEMSDVNLGILSDDDSVYGEDGHRSSNSSNLDSDTDDVDLDDVTPKKGMLPSNSRCKKFTATARKRPTHDGPTTSSKKDRPRDGDLDLDLDLDQYLDLDLREASRNIAEQHFE</sequence>
<feature type="compositionally biased region" description="Basic residues" evidence="1">
    <location>
        <begin position="77"/>
        <end position="89"/>
    </location>
</feature>
<protein>
    <submittedName>
        <fullName evidence="2">Uncharacterized protein</fullName>
    </submittedName>
</protein>
<feature type="compositionally biased region" description="Basic and acidic residues" evidence="1">
    <location>
        <begin position="98"/>
        <end position="107"/>
    </location>
</feature>
<feature type="compositionally biased region" description="Acidic residues" evidence="1">
    <location>
        <begin position="55"/>
        <end position="64"/>
    </location>
</feature>
<proteinExistence type="predicted"/>
<dbReference type="Proteomes" id="UP000735302">
    <property type="component" value="Unassembled WGS sequence"/>
</dbReference>
<dbReference type="AlphaFoldDB" id="A0AAV3Y7E2"/>
<reference evidence="2 3" key="1">
    <citation type="journal article" date="2021" name="Elife">
        <title>Chloroplast acquisition without the gene transfer in kleptoplastic sea slugs, Plakobranchus ocellatus.</title>
        <authorList>
            <person name="Maeda T."/>
            <person name="Takahashi S."/>
            <person name="Yoshida T."/>
            <person name="Shimamura S."/>
            <person name="Takaki Y."/>
            <person name="Nagai Y."/>
            <person name="Toyoda A."/>
            <person name="Suzuki Y."/>
            <person name="Arimoto A."/>
            <person name="Ishii H."/>
            <person name="Satoh N."/>
            <person name="Nishiyama T."/>
            <person name="Hasebe M."/>
            <person name="Maruyama T."/>
            <person name="Minagawa J."/>
            <person name="Obokata J."/>
            <person name="Shigenobu S."/>
        </authorList>
    </citation>
    <scope>NUCLEOTIDE SEQUENCE [LARGE SCALE GENOMIC DNA]</scope>
</reference>
<keyword evidence="3" id="KW-1185">Reference proteome</keyword>
<evidence type="ECO:0000313" key="3">
    <source>
        <dbReference type="Proteomes" id="UP000735302"/>
    </source>
</evidence>
<comment type="caution">
    <text evidence="2">The sequence shown here is derived from an EMBL/GenBank/DDBJ whole genome shotgun (WGS) entry which is preliminary data.</text>
</comment>
<dbReference type="EMBL" id="BLXT01000588">
    <property type="protein sequence ID" value="GFN78399.1"/>
    <property type="molecule type" value="Genomic_DNA"/>
</dbReference>
<name>A0AAV3Y7E2_9GAST</name>
<gene>
    <name evidence="2" type="ORF">PoB_000490500</name>
</gene>
<organism evidence="2 3">
    <name type="scientific">Plakobranchus ocellatus</name>
    <dbReference type="NCBI Taxonomy" id="259542"/>
    <lineage>
        <taxon>Eukaryota</taxon>
        <taxon>Metazoa</taxon>
        <taxon>Spiralia</taxon>
        <taxon>Lophotrochozoa</taxon>
        <taxon>Mollusca</taxon>
        <taxon>Gastropoda</taxon>
        <taxon>Heterobranchia</taxon>
        <taxon>Euthyneura</taxon>
        <taxon>Panpulmonata</taxon>
        <taxon>Sacoglossa</taxon>
        <taxon>Placobranchoidea</taxon>
        <taxon>Plakobranchidae</taxon>
        <taxon>Plakobranchus</taxon>
    </lineage>
</organism>
<accession>A0AAV3Y7E2</accession>
<evidence type="ECO:0000313" key="2">
    <source>
        <dbReference type="EMBL" id="GFN78399.1"/>
    </source>
</evidence>